<dbReference type="GeneID" id="72187038"/>
<dbReference type="PRINTS" id="PR01607">
    <property type="entry name" value="APYRASEFAMLY"/>
</dbReference>
<keyword evidence="5" id="KW-1185">Reference proteome</keyword>
<dbReference type="CDD" id="cd00845">
    <property type="entry name" value="MPP_UshA_N_like"/>
    <property type="match status" value="1"/>
</dbReference>
<dbReference type="GO" id="GO:0009166">
    <property type="term" value="P:nucleotide catabolic process"/>
    <property type="evidence" value="ECO:0007669"/>
    <property type="project" value="InterPro"/>
</dbReference>
<accession>A0A8U0HUI8</accession>
<dbReference type="KEGG" id="halx:M0R89_17525"/>
<evidence type="ECO:0000259" key="3">
    <source>
        <dbReference type="Pfam" id="PF02872"/>
    </source>
</evidence>
<name>A0A8U0HUI8_9EURY</name>
<dbReference type="Pfam" id="PF00149">
    <property type="entry name" value="Metallophos"/>
    <property type="match status" value="1"/>
</dbReference>
<dbReference type="Gene3D" id="3.90.780.10">
    <property type="entry name" value="5'-Nucleotidase, C-terminal domain"/>
    <property type="match status" value="1"/>
</dbReference>
<dbReference type="InterPro" id="IPR029052">
    <property type="entry name" value="Metallo-depent_PP-like"/>
</dbReference>
<evidence type="ECO:0000256" key="1">
    <source>
        <dbReference type="ARBA" id="ARBA00022729"/>
    </source>
</evidence>
<dbReference type="GO" id="GO:0016787">
    <property type="term" value="F:hydrolase activity"/>
    <property type="evidence" value="ECO:0007669"/>
    <property type="project" value="InterPro"/>
</dbReference>
<dbReference type="Pfam" id="PF02872">
    <property type="entry name" value="5_nucleotid_C"/>
    <property type="match status" value="1"/>
</dbReference>
<dbReference type="RefSeq" id="WP_248650370.1">
    <property type="nucleotide sequence ID" value="NZ_CP096659.1"/>
</dbReference>
<organism evidence="4 5">
    <name type="scientific">Halorussus limi</name>
    <dbReference type="NCBI Taxonomy" id="2938695"/>
    <lineage>
        <taxon>Archaea</taxon>
        <taxon>Methanobacteriati</taxon>
        <taxon>Methanobacteriota</taxon>
        <taxon>Stenosarchaea group</taxon>
        <taxon>Halobacteria</taxon>
        <taxon>Halobacteriales</taxon>
        <taxon>Haladaptataceae</taxon>
        <taxon>Halorussus</taxon>
    </lineage>
</organism>
<dbReference type="SUPFAM" id="SSF55816">
    <property type="entry name" value="5'-nucleotidase (syn. UDP-sugar hydrolase), C-terminal domain"/>
    <property type="match status" value="1"/>
</dbReference>
<dbReference type="InterPro" id="IPR006179">
    <property type="entry name" value="5_nucleotidase/apyrase"/>
</dbReference>
<dbReference type="Gene3D" id="3.60.21.10">
    <property type="match status" value="1"/>
</dbReference>
<dbReference type="EMBL" id="CP096659">
    <property type="protein sequence ID" value="UPV74324.1"/>
    <property type="molecule type" value="Genomic_DNA"/>
</dbReference>
<dbReference type="InterPro" id="IPR036907">
    <property type="entry name" value="5'-Nucleotdase_C_sf"/>
</dbReference>
<protein>
    <submittedName>
        <fullName evidence="4">5'-nucleotidase C-terminal domain-containing protein</fullName>
    </submittedName>
</protein>
<feature type="domain" description="Calcineurin-like phosphoesterase" evidence="2">
    <location>
        <begin position="4"/>
        <end position="199"/>
    </location>
</feature>
<dbReference type="PANTHER" id="PTHR11575">
    <property type="entry name" value="5'-NUCLEOTIDASE-RELATED"/>
    <property type="match status" value="1"/>
</dbReference>
<evidence type="ECO:0000313" key="5">
    <source>
        <dbReference type="Proteomes" id="UP000830729"/>
    </source>
</evidence>
<proteinExistence type="predicted"/>
<dbReference type="InterPro" id="IPR004843">
    <property type="entry name" value="Calcineurin-like_PHP"/>
</dbReference>
<dbReference type="InterPro" id="IPR008334">
    <property type="entry name" value="5'-Nucleotdase_C"/>
</dbReference>
<dbReference type="AlphaFoldDB" id="A0A8U0HUI8"/>
<sequence length="461" mass="48586">MAPRLVHYSDVENVYDTPERAGRLAGLLRELDADDAVLAGSGDNTSPGVLALVEDGAQALDLFDAVEPDVETFGNHEFDHGPSALRELVADSPQTWVSANVWRDRESGSRFGADAGVVPATVVEADGATVGVVGVTTARTGSINPEATDIEFGDPIAAARDALADLDADYSVVLSHLGRRDEELAREVEADAILGGHVPTERCDRVAGTLLTRPGDGGSVVVEVDLETGNGTRHRVADAPLHEGVADAMADRLAETGLNDVVGTVADPIDRAETTLFGGESRLGNFVADAYRWETGADVGLQNSGGVRTGDALSGEITAADLVSVTPFEERVVVAEVPGTALRDAFEWAASPGLGFAERGWWHAQVSGATVAWDPERHSVESVRVGGEPLADDRTYSVALSDYVLHTDDEFPSLREAHRVETAGVQYDVLVEYARENGVAPELEGRVTAVTGGTETGATER</sequence>
<keyword evidence="1" id="KW-0732">Signal</keyword>
<dbReference type="PANTHER" id="PTHR11575:SF24">
    <property type="entry name" value="5'-NUCLEOTIDASE"/>
    <property type="match status" value="1"/>
</dbReference>
<dbReference type="SUPFAM" id="SSF56300">
    <property type="entry name" value="Metallo-dependent phosphatases"/>
    <property type="match status" value="1"/>
</dbReference>
<reference evidence="4 5" key="1">
    <citation type="submission" date="2022-04" db="EMBL/GenBank/DDBJ databases">
        <title>Diverse halophilic archaea isolated from saline environments.</title>
        <authorList>
            <person name="Cui H.-L."/>
        </authorList>
    </citation>
    <scope>NUCLEOTIDE SEQUENCE [LARGE SCALE GENOMIC DNA]</scope>
    <source>
        <strain evidence="4 5">XZYJT49</strain>
    </source>
</reference>
<gene>
    <name evidence="4" type="ORF">M0R89_17525</name>
</gene>
<evidence type="ECO:0000259" key="2">
    <source>
        <dbReference type="Pfam" id="PF00149"/>
    </source>
</evidence>
<feature type="domain" description="5'-Nucleotidase C-terminal" evidence="3">
    <location>
        <begin position="261"/>
        <end position="414"/>
    </location>
</feature>
<dbReference type="Proteomes" id="UP000830729">
    <property type="component" value="Chromosome"/>
</dbReference>
<evidence type="ECO:0000313" key="4">
    <source>
        <dbReference type="EMBL" id="UPV74324.1"/>
    </source>
</evidence>